<accession>A0A2M7XGZ1</accession>
<evidence type="ECO:0000256" key="1">
    <source>
        <dbReference type="SAM" id="Phobius"/>
    </source>
</evidence>
<keyword evidence="1" id="KW-0472">Membrane</keyword>
<protein>
    <submittedName>
        <fullName evidence="2">Uncharacterized protein</fullName>
    </submittedName>
</protein>
<dbReference type="AlphaFoldDB" id="A0A2M7XGZ1"/>
<dbReference type="Proteomes" id="UP000231263">
    <property type="component" value="Unassembled WGS sequence"/>
</dbReference>
<feature type="transmembrane region" description="Helical" evidence="1">
    <location>
        <begin position="12"/>
        <end position="35"/>
    </location>
</feature>
<keyword evidence="1" id="KW-1133">Transmembrane helix</keyword>
<keyword evidence="1" id="KW-0812">Transmembrane</keyword>
<organism evidence="2 3">
    <name type="scientific">Candidatus Uhrbacteria bacterium CG_4_9_14_3_um_filter_41_35</name>
    <dbReference type="NCBI Taxonomy" id="1975034"/>
    <lineage>
        <taxon>Bacteria</taxon>
        <taxon>Candidatus Uhriibacteriota</taxon>
    </lineage>
</organism>
<evidence type="ECO:0000313" key="2">
    <source>
        <dbReference type="EMBL" id="PJA47125.1"/>
    </source>
</evidence>
<feature type="transmembrane region" description="Helical" evidence="1">
    <location>
        <begin position="78"/>
        <end position="95"/>
    </location>
</feature>
<reference evidence="3" key="1">
    <citation type="submission" date="2017-09" db="EMBL/GenBank/DDBJ databases">
        <title>Depth-based differentiation of microbial function through sediment-hosted aquifers and enrichment of novel symbionts in the deep terrestrial subsurface.</title>
        <authorList>
            <person name="Probst A.J."/>
            <person name="Ladd B."/>
            <person name="Jarett J.K."/>
            <person name="Geller-Mcgrath D.E."/>
            <person name="Sieber C.M.K."/>
            <person name="Emerson J.B."/>
            <person name="Anantharaman K."/>
            <person name="Thomas B.C."/>
            <person name="Malmstrom R."/>
            <person name="Stieglmeier M."/>
            <person name="Klingl A."/>
            <person name="Woyke T."/>
            <person name="Ryan C.M."/>
            <person name="Banfield J.F."/>
        </authorList>
    </citation>
    <scope>NUCLEOTIDE SEQUENCE [LARGE SCALE GENOMIC DNA]</scope>
</reference>
<gene>
    <name evidence="2" type="ORF">CO173_00070</name>
</gene>
<proteinExistence type="predicted"/>
<name>A0A2M7XGZ1_9BACT</name>
<evidence type="ECO:0000313" key="3">
    <source>
        <dbReference type="Proteomes" id="UP000231263"/>
    </source>
</evidence>
<feature type="transmembrane region" description="Helical" evidence="1">
    <location>
        <begin position="47"/>
        <end position="72"/>
    </location>
</feature>
<sequence>MDLIILGQNGELVIEILNSIISLTVLVIAIKLSILMKGGTLSRTVNWIAVGVFVFSVLEVYGLFSGLNVFTIEGLEDLLELVTISSFLFALVNATKSMTRM</sequence>
<comment type="caution">
    <text evidence="2">The sequence shown here is derived from an EMBL/GenBank/DDBJ whole genome shotgun (WGS) entry which is preliminary data.</text>
</comment>
<dbReference type="EMBL" id="PFWT01000001">
    <property type="protein sequence ID" value="PJA47125.1"/>
    <property type="molecule type" value="Genomic_DNA"/>
</dbReference>